<gene>
    <name evidence="2" type="ORF">CEXT_259371</name>
</gene>
<keyword evidence="1" id="KW-0472">Membrane</keyword>
<accession>A0AAV4M540</accession>
<keyword evidence="1" id="KW-0812">Transmembrane</keyword>
<reference evidence="2 3" key="1">
    <citation type="submission" date="2021-06" db="EMBL/GenBank/DDBJ databases">
        <title>Caerostris extrusa draft genome.</title>
        <authorList>
            <person name="Kono N."/>
            <person name="Arakawa K."/>
        </authorList>
    </citation>
    <scope>NUCLEOTIDE SEQUENCE [LARGE SCALE GENOMIC DNA]</scope>
</reference>
<dbReference type="AlphaFoldDB" id="A0AAV4M540"/>
<organism evidence="2 3">
    <name type="scientific">Caerostris extrusa</name>
    <name type="common">Bark spider</name>
    <name type="synonym">Caerostris bankana</name>
    <dbReference type="NCBI Taxonomy" id="172846"/>
    <lineage>
        <taxon>Eukaryota</taxon>
        <taxon>Metazoa</taxon>
        <taxon>Ecdysozoa</taxon>
        <taxon>Arthropoda</taxon>
        <taxon>Chelicerata</taxon>
        <taxon>Arachnida</taxon>
        <taxon>Araneae</taxon>
        <taxon>Araneomorphae</taxon>
        <taxon>Entelegynae</taxon>
        <taxon>Araneoidea</taxon>
        <taxon>Araneidae</taxon>
        <taxon>Caerostris</taxon>
    </lineage>
</organism>
<dbReference type="EMBL" id="BPLR01019378">
    <property type="protein sequence ID" value="GIX67144.1"/>
    <property type="molecule type" value="Genomic_DNA"/>
</dbReference>
<protein>
    <submittedName>
        <fullName evidence="2">Uncharacterized protein</fullName>
    </submittedName>
</protein>
<dbReference type="Proteomes" id="UP001054945">
    <property type="component" value="Unassembled WGS sequence"/>
</dbReference>
<proteinExistence type="predicted"/>
<feature type="transmembrane region" description="Helical" evidence="1">
    <location>
        <begin position="52"/>
        <end position="72"/>
    </location>
</feature>
<sequence>MERACLEWKGKQRGVVGAPHFFAFPSPRYPLTGPVPDQTELTFAKTPTTCRITVLVLPFIWITFVLIARCGYSGSCSFDIMGSVARR</sequence>
<keyword evidence="1" id="KW-1133">Transmembrane helix</keyword>
<evidence type="ECO:0000313" key="3">
    <source>
        <dbReference type="Proteomes" id="UP001054945"/>
    </source>
</evidence>
<keyword evidence="3" id="KW-1185">Reference proteome</keyword>
<evidence type="ECO:0000256" key="1">
    <source>
        <dbReference type="SAM" id="Phobius"/>
    </source>
</evidence>
<name>A0AAV4M540_CAEEX</name>
<evidence type="ECO:0000313" key="2">
    <source>
        <dbReference type="EMBL" id="GIX67144.1"/>
    </source>
</evidence>
<comment type="caution">
    <text evidence="2">The sequence shown here is derived from an EMBL/GenBank/DDBJ whole genome shotgun (WGS) entry which is preliminary data.</text>
</comment>